<sequence>MKPALPQVAMQVFAEMMDRAPTKDEQLLLRRLHDAYAGMDTPVAWWDTVHKFRLECIINSGFDWLQGQMSADLKAMRAKDVTLASRDDVKKVVDDAAFYTLTLAAICFVVGMLLGVLLHAVFVR</sequence>
<evidence type="ECO:0000256" key="1">
    <source>
        <dbReference type="SAM" id="Phobius"/>
    </source>
</evidence>
<feature type="transmembrane region" description="Helical" evidence="1">
    <location>
        <begin position="96"/>
        <end position="122"/>
    </location>
</feature>
<reference evidence="3" key="1">
    <citation type="journal article" date="2022" name="J Environ Chem Eng">
        <title>Biodegradation of petroleum oil using a constructed nonpathogenic and heavy metal-tolerant bacterial consortium isolated from marine sponges.</title>
        <authorList>
            <person name="Dechsakulwatana C."/>
            <person name="Rungsihiranrut A."/>
            <person name="Muangchinda C."/>
            <person name="Ningthoujam R."/>
            <person name="Klankeo P."/>
            <person name="Pinyakong O."/>
        </authorList>
    </citation>
    <scope>NUCLEOTIDE SEQUENCE [LARGE SCALE GENOMIC DNA]</scope>
    <source>
        <strain evidence="3">MO2-4</strain>
    </source>
</reference>
<evidence type="ECO:0000313" key="2">
    <source>
        <dbReference type="EMBL" id="MDV5825816.1"/>
    </source>
</evidence>
<protein>
    <submittedName>
        <fullName evidence="2">Uncharacterized protein</fullName>
    </submittedName>
</protein>
<accession>A0ABU4A206</accession>
<proteinExistence type="predicted"/>
<keyword evidence="1" id="KW-0812">Transmembrane</keyword>
<comment type="caution">
    <text evidence="2">The sequence shown here is derived from an EMBL/GenBank/DDBJ whole genome shotgun (WGS) entry which is preliminary data.</text>
</comment>
<evidence type="ECO:0000313" key="3">
    <source>
        <dbReference type="Proteomes" id="UP001185984"/>
    </source>
</evidence>
<keyword evidence="1" id="KW-1133">Transmembrane helix</keyword>
<keyword evidence="1" id="KW-0472">Membrane</keyword>
<dbReference type="RefSeq" id="WP_317518121.1">
    <property type="nucleotide sequence ID" value="NZ_JAPTHD010000022.1"/>
</dbReference>
<dbReference type="Proteomes" id="UP001185984">
    <property type="component" value="Unassembled WGS sequence"/>
</dbReference>
<keyword evidence="3" id="KW-1185">Reference proteome</keyword>
<dbReference type="EMBL" id="JAPTHD010000022">
    <property type="protein sequence ID" value="MDV5825816.1"/>
    <property type="molecule type" value="Genomic_DNA"/>
</dbReference>
<name>A0ABU4A206_9SPHN</name>
<gene>
    <name evidence="2" type="ORF">O0R41_19610</name>
</gene>
<organism evidence="2 3">
    <name type="scientific">Sphingobium naphthae</name>
    <dbReference type="NCBI Taxonomy" id="1886786"/>
    <lineage>
        <taxon>Bacteria</taxon>
        <taxon>Pseudomonadati</taxon>
        <taxon>Pseudomonadota</taxon>
        <taxon>Alphaproteobacteria</taxon>
        <taxon>Sphingomonadales</taxon>
        <taxon>Sphingomonadaceae</taxon>
        <taxon>Sphingobium</taxon>
    </lineage>
</organism>